<keyword evidence="4" id="KW-1185">Reference proteome</keyword>
<dbReference type="SMART" id="SM00933">
    <property type="entry name" value="NurA"/>
    <property type="match status" value="1"/>
</dbReference>
<evidence type="ECO:0000313" key="3">
    <source>
        <dbReference type="EMBL" id="PWL07553.1"/>
    </source>
</evidence>
<proteinExistence type="predicted"/>
<evidence type="ECO:0000313" key="5">
    <source>
        <dbReference type="Proteomes" id="UP000246004"/>
    </source>
</evidence>
<feature type="domain" description="NurA" evidence="1">
    <location>
        <begin position="48"/>
        <end position="357"/>
    </location>
</feature>
<sequence>MLDILLEKTILNQKDITNFFNTIGENIDIDKIQKEFHEYNPKTETPTKTFAAIDGSYNNKKLMAAFVYAIASQTIIYNPKTKITKESSAGDINLISSTKTRNIREILSQQMNILELKSTIDTLQRYPDIDYMLLDGMISGTIYQTSNPKFSPYIKKCLQQWAKQIEIEIYSGNFPIEVKSITQQDEIIEKIKQIYKFKLKEEIEDLNSIISYMQTLEQLTCLNYLLKKFSHKIVGISKTSSTQQQFNQQIPDAAAVEYTCENPGYTTPMKLTDIRPLRTTSDDSIHVQLPIHKDLTNIVYTTFFTRLDKRGNVLKIELPYDISEDEDKIKSILDDINSISLNGYPYILKRAHDDVVIKQEDMYKIMKRLGIYEKTGRDMLEK</sequence>
<reference evidence="3 5" key="1">
    <citation type="submission" date="2016-04" db="EMBL/GenBank/DDBJ databases">
        <title>Genome sequence of Methanosphaera cuniculi DSM 4103.</title>
        <authorList>
            <person name="Poehlein A."/>
            <person name="Seedorf H."/>
            <person name="Daniel R."/>
        </authorList>
    </citation>
    <scope>NUCLEOTIDE SEQUENCE [LARGE SCALE GENOMIC DNA]</scope>
    <source>
        <strain evidence="3 5">DSM 4103</strain>
    </source>
</reference>
<organism evidence="2 4">
    <name type="scientific">Methanosphaera cuniculi</name>
    <dbReference type="NCBI Taxonomy" id="1077256"/>
    <lineage>
        <taxon>Archaea</taxon>
        <taxon>Methanobacteriati</taxon>
        <taxon>Methanobacteriota</taxon>
        <taxon>Methanomada group</taxon>
        <taxon>Methanobacteria</taxon>
        <taxon>Methanobacteriales</taxon>
        <taxon>Methanobacteriaceae</taxon>
        <taxon>Methanosphaera</taxon>
    </lineage>
</organism>
<dbReference type="AlphaFoldDB" id="A0A2A2HC03"/>
<name>A0A2A2HC03_9EURY</name>
<dbReference type="RefSeq" id="WP_095608963.1">
    <property type="nucleotide sequence ID" value="NZ_LMVN01000023.1"/>
</dbReference>
<gene>
    <name evidence="2" type="ORF">ASJ82_02080</name>
    <name evidence="3" type="ORF">MSCUN_15280</name>
</gene>
<dbReference type="OrthoDB" id="33831at2157"/>
<accession>A0A2A2HC03</accession>
<dbReference type="InterPro" id="IPR018977">
    <property type="entry name" value="NurA_domain"/>
</dbReference>
<dbReference type="EMBL" id="LWMS01000047">
    <property type="protein sequence ID" value="PWL07553.1"/>
    <property type="molecule type" value="Genomic_DNA"/>
</dbReference>
<evidence type="ECO:0000313" key="2">
    <source>
        <dbReference type="EMBL" id="PAV07041.1"/>
    </source>
</evidence>
<dbReference type="Pfam" id="PF09376">
    <property type="entry name" value="NurA"/>
    <property type="match status" value="1"/>
</dbReference>
<protein>
    <submittedName>
        <fullName evidence="3">NurA domain protein</fullName>
    </submittedName>
</protein>
<reference evidence="2 4" key="2">
    <citation type="journal article" date="2017" name="BMC Genomics">
        <title>Genomic analysis of methanogenic archaea reveals a shift towards energy conservation.</title>
        <authorList>
            <person name="Gilmore S.P."/>
            <person name="Henske J.K."/>
            <person name="Sexton J.A."/>
            <person name="Solomon K.V."/>
            <person name="Seppala S."/>
            <person name="Yoo J.I."/>
            <person name="Huyett L.M."/>
            <person name="Pressman A."/>
            <person name="Cogan J.Z."/>
            <person name="Kivenson V."/>
            <person name="Peng X."/>
            <person name="Tan Y."/>
            <person name="Valentine D.L."/>
            <person name="O'Malley M.A."/>
        </authorList>
    </citation>
    <scope>NUCLEOTIDE SEQUENCE [LARGE SCALE GENOMIC DNA]</scope>
    <source>
        <strain evidence="2 4">1R-7</strain>
    </source>
</reference>
<comment type="caution">
    <text evidence="2">The sequence shown here is derived from an EMBL/GenBank/DDBJ whole genome shotgun (WGS) entry which is preliminary data.</text>
</comment>
<evidence type="ECO:0000313" key="4">
    <source>
        <dbReference type="Proteomes" id="UP000217528"/>
    </source>
</evidence>
<dbReference type="Proteomes" id="UP000217528">
    <property type="component" value="Unassembled WGS sequence"/>
</dbReference>
<dbReference type="Proteomes" id="UP000246004">
    <property type="component" value="Unassembled WGS sequence"/>
</dbReference>
<evidence type="ECO:0000259" key="1">
    <source>
        <dbReference type="SMART" id="SM00933"/>
    </source>
</evidence>
<dbReference type="EMBL" id="LMVN01000023">
    <property type="protein sequence ID" value="PAV07041.1"/>
    <property type="molecule type" value="Genomic_DNA"/>
</dbReference>